<dbReference type="WBParaSite" id="L893_g11154.t1">
    <property type="protein sequence ID" value="L893_g11154.t1"/>
    <property type="gene ID" value="L893_g11154"/>
</dbReference>
<sequence length="241" mass="27439">MGLLLGFLQVLRQSGMVTVSLLYIIERRNIWAIFRLFLKDLFKVNGLLLCQQSYEWGIPSQEHCAEGNKVTGKYKSAGMCQAERRFGSVKCGSELVFQRTLLRSLKYGRSNVRQSPKSEEELTQWIQMSIAPYFELIRFEIIPHLNWRSHLLCRAWSSASFLSGKCRKHANVADQMITVRRSYGRDFQFTRVQVSSEAYTAGAVTRILNSGRSVQSSSIQCSSCSGRFSSIKHVLSQSFPS</sequence>
<proteinExistence type="predicted"/>
<dbReference type="Proteomes" id="UP000095287">
    <property type="component" value="Unplaced"/>
</dbReference>
<dbReference type="AlphaFoldDB" id="A0A1I7XZC2"/>
<evidence type="ECO:0000313" key="1">
    <source>
        <dbReference type="Proteomes" id="UP000095287"/>
    </source>
</evidence>
<name>A0A1I7XZC2_9BILA</name>
<reference evidence="2" key="1">
    <citation type="submission" date="2016-11" db="UniProtKB">
        <authorList>
            <consortium name="WormBaseParasite"/>
        </authorList>
    </citation>
    <scope>IDENTIFICATION</scope>
</reference>
<organism evidence="1 2">
    <name type="scientific">Steinernema glaseri</name>
    <dbReference type="NCBI Taxonomy" id="37863"/>
    <lineage>
        <taxon>Eukaryota</taxon>
        <taxon>Metazoa</taxon>
        <taxon>Ecdysozoa</taxon>
        <taxon>Nematoda</taxon>
        <taxon>Chromadorea</taxon>
        <taxon>Rhabditida</taxon>
        <taxon>Tylenchina</taxon>
        <taxon>Panagrolaimomorpha</taxon>
        <taxon>Strongyloidoidea</taxon>
        <taxon>Steinernematidae</taxon>
        <taxon>Steinernema</taxon>
    </lineage>
</organism>
<evidence type="ECO:0000313" key="2">
    <source>
        <dbReference type="WBParaSite" id="L893_g11154.t1"/>
    </source>
</evidence>
<protein>
    <submittedName>
        <fullName evidence="2">F-box domain-containing protein</fullName>
    </submittedName>
</protein>
<accession>A0A1I7XZC2</accession>
<keyword evidence="1" id="KW-1185">Reference proteome</keyword>